<sequence length="373" mass="42598">MPWGSDLISGPGSRKGRIVDDLQNCYGFHHIYTEDIIYREFPRKMANVMKIETVNDIKEVIESDPSHITADWIMSMIEREIEREAYHTNGFLVDYIPNQKVMIKIDTLLQNVEGMLSKFEEKYPISFALNLAVPSDKVLKTKQVYCATPEAKEKMKETGGQGDEADSGLIKRRAVLFNNTVKPFIDYFTKQDRLVTVDVTCGVADIIWHRVHELFCDLDFKPCRTVNTVIVFAFDENEADGIDYDKYQIEHVQLASIVGNANDSVENLLKHLSKFIDEQSKVADSFVVNLSGTSVTRQSVQKLTKKLILFAEVELGYIEKYLPGSPQNYIPQVNSTKYKAVCSVENEICLFPTDAEDSVCQYIALFMTYYRLL</sequence>
<dbReference type="Proteomes" id="UP001208570">
    <property type="component" value="Unassembled WGS sequence"/>
</dbReference>
<reference evidence="1" key="1">
    <citation type="journal article" date="2023" name="Mol. Biol. Evol.">
        <title>Third-Generation Sequencing Reveals the Adaptive Role of the Epigenome in Three Deep-Sea Polychaetes.</title>
        <authorList>
            <person name="Perez M."/>
            <person name="Aroh O."/>
            <person name="Sun Y."/>
            <person name="Lan Y."/>
            <person name="Juniper S.K."/>
            <person name="Young C.R."/>
            <person name="Angers B."/>
            <person name="Qian P.Y."/>
        </authorList>
    </citation>
    <scope>NUCLEOTIDE SEQUENCE</scope>
    <source>
        <strain evidence="1">P08H-3</strain>
    </source>
</reference>
<protein>
    <submittedName>
        <fullName evidence="1">Uncharacterized protein</fullName>
    </submittedName>
</protein>
<organism evidence="1 2">
    <name type="scientific">Paralvinella palmiformis</name>
    <dbReference type="NCBI Taxonomy" id="53620"/>
    <lineage>
        <taxon>Eukaryota</taxon>
        <taxon>Metazoa</taxon>
        <taxon>Spiralia</taxon>
        <taxon>Lophotrochozoa</taxon>
        <taxon>Annelida</taxon>
        <taxon>Polychaeta</taxon>
        <taxon>Sedentaria</taxon>
        <taxon>Canalipalpata</taxon>
        <taxon>Terebellida</taxon>
        <taxon>Terebelliformia</taxon>
        <taxon>Alvinellidae</taxon>
        <taxon>Paralvinella</taxon>
    </lineage>
</organism>
<accession>A0AAD9JAI5</accession>
<dbReference type="InterPro" id="IPR027417">
    <property type="entry name" value="P-loop_NTPase"/>
</dbReference>
<proteinExistence type="predicted"/>
<comment type="caution">
    <text evidence="1">The sequence shown here is derived from an EMBL/GenBank/DDBJ whole genome shotgun (WGS) entry which is preliminary data.</text>
</comment>
<evidence type="ECO:0000313" key="1">
    <source>
        <dbReference type="EMBL" id="KAK2149508.1"/>
    </source>
</evidence>
<keyword evidence="2" id="KW-1185">Reference proteome</keyword>
<dbReference type="AlphaFoldDB" id="A0AAD9JAI5"/>
<dbReference type="EMBL" id="JAODUP010000449">
    <property type="protein sequence ID" value="KAK2149508.1"/>
    <property type="molecule type" value="Genomic_DNA"/>
</dbReference>
<evidence type="ECO:0000313" key="2">
    <source>
        <dbReference type="Proteomes" id="UP001208570"/>
    </source>
</evidence>
<dbReference type="Pfam" id="PF00406">
    <property type="entry name" value="ADK"/>
    <property type="match status" value="1"/>
</dbReference>
<name>A0AAD9JAI5_9ANNE</name>
<dbReference type="Gene3D" id="3.40.50.300">
    <property type="entry name" value="P-loop containing nucleotide triphosphate hydrolases"/>
    <property type="match status" value="1"/>
</dbReference>
<gene>
    <name evidence="1" type="ORF">LSH36_449g04020</name>
</gene>